<feature type="transmembrane region" description="Helical" evidence="1">
    <location>
        <begin position="80"/>
        <end position="99"/>
    </location>
</feature>
<comment type="caution">
    <text evidence="2">The sequence shown here is derived from an EMBL/GenBank/DDBJ whole genome shotgun (WGS) entry which is preliminary data.</text>
</comment>
<evidence type="ECO:0000256" key="1">
    <source>
        <dbReference type="SAM" id="Phobius"/>
    </source>
</evidence>
<dbReference type="Proteomes" id="UP001642540">
    <property type="component" value="Unassembled WGS sequence"/>
</dbReference>
<feature type="transmembrane region" description="Helical" evidence="1">
    <location>
        <begin position="20"/>
        <end position="39"/>
    </location>
</feature>
<sequence>MALEPFKRNPSKPNDKTSDNLSSLVSVILVATLTETSFYRNLVQIKMMEMVSYMNGLFHTKQTKKTTAVNRSSLAKVNMVFSWMAFLSGPMFPAFQGAFHWQFPCKYSLAGYWIIPECLINQPTFYWANIFVKVTVLALNFIVWEFGVTVSLFVISIIQTVCSSRLRELLGQ</sequence>
<keyword evidence="1" id="KW-1133">Transmembrane helix</keyword>
<evidence type="ECO:0000313" key="3">
    <source>
        <dbReference type="Proteomes" id="UP001642540"/>
    </source>
</evidence>
<accession>A0ABP1RP95</accession>
<keyword evidence="3" id="KW-1185">Reference proteome</keyword>
<keyword evidence="1" id="KW-0472">Membrane</keyword>
<dbReference type="EMBL" id="CAXLJM020000092">
    <property type="protein sequence ID" value="CAL8132212.1"/>
    <property type="molecule type" value="Genomic_DNA"/>
</dbReference>
<name>A0ABP1RP95_9HEXA</name>
<reference evidence="2 3" key="1">
    <citation type="submission" date="2024-08" db="EMBL/GenBank/DDBJ databases">
        <authorList>
            <person name="Cucini C."/>
            <person name="Frati F."/>
        </authorList>
    </citation>
    <scope>NUCLEOTIDE SEQUENCE [LARGE SCALE GENOMIC DNA]</scope>
</reference>
<gene>
    <name evidence="2" type="ORF">ODALV1_LOCUS24525</name>
</gene>
<evidence type="ECO:0000313" key="2">
    <source>
        <dbReference type="EMBL" id="CAL8132212.1"/>
    </source>
</evidence>
<organism evidence="2 3">
    <name type="scientific">Orchesella dallaii</name>
    <dbReference type="NCBI Taxonomy" id="48710"/>
    <lineage>
        <taxon>Eukaryota</taxon>
        <taxon>Metazoa</taxon>
        <taxon>Ecdysozoa</taxon>
        <taxon>Arthropoda</taxon>
        <taxon>Hexapoda</taxon>
        <taxon>Collembola</taxon>
        <taxon>Entomobryomorpha</taxon>
        <taxon>Entomobryoidea</taxon>
        <taxon>Orchesellidae</taxon>
        <taxon>Orchesellinae</taxon>
        <taxon>Orchesella</taxon>
    </lineage>
</organism>
<protein>
    <submittedName>
        <fullName evidence="2">Uncharacterized protein</fullName>
    </submittedName>
</protein>
<keyword evidence="1" id="KW-0812">Transmembrane</keyword>
<feature type="transmembrane region" description="Helical" evidence="1">
    <location>
        <begin position="141"/>
        <end position="162"/>
    </location>
</feature>
<proteinExistence type="predicted"/>